<dbReference type="Proteomes" id="UP000246085">
    <property type="component" value="Chromosome BRAD3257"/>
</dbReference>
<dbReference type="EMBL" id="LS398110">
    <property type="protein sequence ID" value="SPP98199.1"/>
    <property type="molecule type" value="Genomic_DNA"/>
</dbReference>
<organism evidence="1 2">
    <name type="scientific">Bradyrhizobium vignae</name>
    <dbReference type="NCBI Taxonomy" id="1549949"/>
    <lineage>
        <taxon>Bacteria</taxon>
        <taxon>Pseudomonadati</taxon>
        <taxon>Pseudomonadota</taxon>
        <taxon>Alphaproteobacteria</taxon>
        <taxon>Hyphomicrobiales</taxon>
        <taxon>Nitrobacteraceae</taxon>
        <taxon>Bradyrhizobium</taxon>
    </lineage>
</organism>
<sequence>MKTNRWNTVSLARLVRAGELTAVWVPDEGHEAMRDLVRARSAAVEGLRVHWQQVSAFMLMQGRTYPRKKSWTMRYLRRLREEQLDDLAHQIARSSSRRQGRVDRLKRTIEEFVSGWSLGPIVRALQT</sequence>
<dbReference type="AlphaFoldDB" id="A0A2U3QA48"/>
<evidence type="ECO:0000313" key="2">
    <source>
        <dbReference type="Proteomes" id="UP000246085"/>
    </source>
</evidence>
<reference evidence="1 2" key="1">
    <citation type="submission" date="2018-03" db="EMBL/GenBank/DDBJ databases">
        <authorList>
            <person name="Gully D."/>
        </authorList>
    </citation>
    <scope>NUCLEOTIDE SEQUENCE [LARGE SCALE GENOMIC DNA]</scope>
    <source>
        <strain evidence="1">ORS3257</strain>
    </source>
</reference>
<dbReference type="KEGG" id="bvz:BRAD3257_7483"/>
<protein>
    <submittedName>
        <fullName evidence="1">Transposase</fullName>
    </submittedName>
</protein>
<name>A0A2U3QA48_9BRAD</name>
<accession>A0A2U3QA48</accession>
<gene>
    <name evidence="1" type="ORF">BRAD3257_7483</name>
</gene>
<evidence type="ECO:0000313" key="1">
    <source>
        <dbReference type="EMBL" id="SPP98199.1"/>
    </source>
</evidence>
<proteinExistence type="predicted"/>